<feature type="binding site" evidence="18">
    <location>
        <position position="172"/>
    </location>
    <ligand>
        <name>K(+)</name>
        <dbReference type="ChEBI" id="CHEBI:29103"/>
    </ligand>
</feature>
<comment type="catalytic activity">
    <reaction evidence="2 18 19">
        <text>(6R)-NADPHX = (6S)-NADPHX</text>
        <dbReference type="Rhea" id="RHEA:32227"/>
        <dbReference type="ChEBI" id="CHEBI:64076"/>
        <dbReference type="ChEBI" id="CHEBI:64077"/>
        <dbReference type="EC" id="5.1.99.6"/>
    </reaction>
</comment>
<dbReference type="Gene3D" id="3.40.1190.20">
    <property type="match status" value="1"/>
</dbReference>
<dbReference type="GO" id="GO:0005524">
    <property type="term" value="F:ATP binding"/>
    <property type="evidence" value="ECO:0007669"/>
    <property type="project" value="UniProtKB-UniRule"/>
</dbReference>
<comment type="cofactor">
    <cofactor evidence="18 19">
        <name>K(+)</name>
        <dbReference type="ChEBI" id="CHEBI:29103"/>
    </cofactor>
    <text evidence="18 19">Binds 1 potassium ion per subunit.</text>
</comment>
<feature type="binding site" evidence="18">
    <location>
        <begin position="61"/>
        <end position="65"/>
    </location>
    <ligand>
        <name>(6S)-NADPHX</name>
        <dbReference type="ChEBI" id="CHEBI:64076"/>
    </ligand>
</feature>
<evidence type="ECO:0000256" key="9">
    <source>
        <dbReference type="ARBA" id="ARBA00022958"/>
    </source>
</evidence>
<evidence type="ECO:0000256" key="14">
    <source>
        <dbReference type="ARBA" id="ARBA00025153"/>
    </source>
</evidence>
<dbReference type="Pfam" id="PF01256">
    <property type="entry name" value="Carb_kinase"/>
    <property type="match status" value="1"/>
</dbReference>
<feature type="binding site" evidence="18">
    <location>
        <begin position="132"/>
        <end position="138"/>
    </location>
    <ligand>
        <name>(6S)-NADPHX</name>
        <dbReference type="ChEBI" id="CHEBI:64076"/>
    </ligand>
</feature>
<feature type="binding site" evidence="17">
    <location>
        <position position="379"/>
    </location>
    <ligand>
        <name>(6S)-NADPHX</name>
        <dbReference type="ChEBI" id="CHEBI:64076"/>
    </ligand>
</feature>
<dbReference type="GO" id="GO:0052855">
    <property type="term" value="F:ADP-dependent NAD(P)H-hydrate dehydratase activity"/>
    <property type="evidence" value="ECO:0007669"/>
    <property type="project" value="UniProtKB-UniRule"/>
</dbReference>
<evidence type="ECO:0000256" key="16">
    <source>
        <dbReference type="ARBA" id="ARBA00049209"/>
    </source>
</evidence>
<comment type="catalytic activity">
    <reaction evidence="1 18 19">
        <text>(6R)-NADHX = (6S)-NADHX</text>
        <dbReference type="Rhea" id="RHEA:32215"/>
        <dbReference type="ChEBI" id="CHEBI:64074"/>
        <dbReference type="ChEBI" id="CHEBI:64075"/>
        <dbReference type="EC" id="5.1.99.6"/>
    </reaction>
</comment>
<dbReference type="Pfam" id="PF03853">
    <property type="entry name" value="YjeF_N"/>
    <property type="match status" value="1"/>
</dbReference>
<comment type="function">
    <text evidence="18">Catalyzes the epimerization of the S- and R-forms of NAD(P)HX, a damaged form of NAD(P)H that is a result of enzymatic or heat-dependent hydration. This is a prerequisite for the S-specific NAD(P)H-hydrate dehydratase to allow the repair of both epimers of NAD(P)HX.</text>
</comment>
<comment type="caution">
    <text evidence="22">The sequence shown here is derived from an EMBL/GenBank/DDBJ whole genome shotgun (WGS) entry which is preliminary data.</text>
</comment>
<evidence type="ECO:0000256" key="13">
    <source>
        <dbReference type="ARBA" id="ARBA00023268"/>
    </source>
</evidence>
<feature type="binding site" evidence="17">
    <location>
        <position position="269"/>
    </location>
    <ligand>
        <name>(6S)-NADPHX</name>
        <dbReference type="ChEBI" id="CHEBI:64076"/>
    </ligand>
</feature>
<protein>
    <recommendedName>
        <fullName evidence="19">Bifunctional NAD(P)H-hydrate repair enzyme</fullName>
    </recommendedName>
    <alternativeName>
        <fullName evidence="19">Nicotinamide nucleotide repair protein</fullName>
    </alternativeName>
    <domain>
        <recommendedName>
            <fullName evidence="19">ADP-dependent (S)-NAD(P)H-hydrate dehydratase</fullName>
            <ecNumber evidence="19">4.2.1.136</ecNumber>
        </recommendedName>
        <alternativeName>
            <fullName evidence="19">ADP-dependent NAD(P)HX dehydratase</fullName>
        </alternativeName>
    </domain>
    <domain>
        <recommendedName>
            <fullName evidence="19">NAD(P)H-hydrate epimerase</fullName>
            <ecNumber evidence="19">5.1.99.6</ecNumber>
        </recommendedName>
    </domain>
</protein>
<dbReference type="GO" id="GO:0110051">
    <property type="term" value="P:metabolite repair"/>
    <property type="evidence" value="ECO:0007669"/>
    <property type="project" value="TreeGrafter"/>
</dbReference>
<dbReference type="InterPro" id="IPR004443">
    <property type="entry name" value="YjeF_N_dom"/>
</dbReference>
<dbReference type="PANTHER" id="PTHR12592">
    <property type="entry name" value="ATP-DEPENDENT (S)-NAD(P)H-HYDRATE DEHYDRATASE FAMILY MEMBER"/>
    <property type="match status" value="1"/>
</dbReference>
<keyword evidence="10 17" id="KW-0520">NAD</keyword>
<organism evidence="22 23">
    <name type="scientific">Paracoccus subflavus</name>
    <dbReference type="NCBI Taxonomy" id="2528244"/>
    <lineage>
        <taxon>Bacteria</taxon>
        <taxon>Pseudomonadati</taxon>
        <taxon>Pseudomonadota</taxon>
        <taxon>Alphaproteobacteria</taxon>
        <taxon>Rhodobacterales</taxon>
        <taxon>Paracoccaceae</taxon>
        <taxon>Paracoccus</taxon>
    </lineage>
</organism>
<dbReference type="PANTHER" id="PTHR12592:SF0">
    <property type="entry name" value="ATP-DEPENDENT (S)-NAD(P)H-HYDRATE DEHYDRATASE"/>
    <property type="match status" value="1"/>
</dbReference>
<dbReference type="EC" id="5.1.99.6" evidence="19"/>
<evidence type="ECO:0000256" key="12">
    <source>
        <dbReference type="ARBA" id="ARBA00023239"/>
    </source>
</evidence>
<name>A0A4Q9G4K5_9RHOB</name>
<comment type="function">
    <text evidence="17">Catalyzes the dehydration of the S-form of NAD(P)HX at the expense of ADP, which is converted to AMP. Together with NAD(P)HX epimerase, which catalyzes the epimerization of the S- and R-forms, the enzyme allows the repair of both epimers of NAD(P)HX, a damaged form of NAD(P)H that is a result of enzymatic or heat-dependent hydration.</text>
</comment>
<evidence type="ECO:0000256" key="8">
    <source>
        <dbReference type="ARBA" id="ARBA00022857"/>
    </source>
</evidence>
<comment type="subunit">
    <text evidence="17">Homotetramer.</text>
</comment>
<comment type="similarity">
    <text evidence="17">Belongs to the NnrD/CARKD family.</text>
</comment>
<feature type="binding site" evidence="18">
    <location>
        <position position="128"/>
    </location>
    <ligand>
        <name>K(+)</name>
        <dbReference type="ChEBI" id="CHEBI:29103"/>
    </ligand>
</feature>
<evidence type="ECO:0000256" key="5">
    <source>
        <dbReference type="ARBA" id="ARBA00022723"/>
    </source>
</evidence>
<comment type="catalytic activity">
    <reaction evidence="16 17 19">
        <text>(6S)-NADPHX + ADP = AMP + phosphate + NADPH + H(+)</text>
        <dbReference type="Rhea" id="RHEA:32235"/>
        <dbReference type="ChEBI" id="CHEBI:15378"/>
        <dbReference type="ChEBI" id="CHEBI:43474"/>
        <dbReference type="ChEBI" id="CHEBI:57783"/>
        <dbReference type="ChEBI" id="CHEBI:64076"/>
        <dbReference type="ChEBI" id="CHEBI:456215"/>
        <dbReference type="ChEBI" id="CHEBI:456216"/>
        <dbReference type="EC" id="4.2.1.136"/>
    </reaction>
</comment>
<evidence type="ECO:0000313" key="22">
    <source>
        <dbReference type="EMBL" id="TBN41120.1"/>
    </source>
</evidence>
<dbReference type="InterPro" id="IPR036652">
    <property type="entry name" value="YjeF_N_dom_sf"/>
</dbReference>
<evidence type="ECO:0000313" key="23">
    <source>
        <dbReference type="Proteomes" id="UP000293520"/>
    </source>
</evidence>
<dbReference type="InterPro" id="IPR029056">
    <property type="entry name" value="Ribokinase-like"/>
</dbReference>
<keyword evidence="23" id="KW-1185">Reference proteome</keyword>
<dbReference type="AlphaFoldDB" id="A0A4Q9G4K5"/>
<dbReference type="RefSeq" id="WP_130990600.1">
    <property type="nucleotide sequence ID" value="NZ_SISK01000004.1"/>
</dbReference>
<feature type="binding site" evidence="18">
    <location>
        <position position="169"/>
    </location>
    <ligand>
        <name>(6S)-NADPHX</name>
        <dbReference type="ChEBI" id="CHEBI:64076"/>
    </ligand>
</feature>
<proteinExistence type="inferred from homology"/>
<comment type="caution">
    <text evidence="18">Lacks conserved residue(s) required for the propagation of feature annotation.</text>
</comment>
<dbReference type="CDD" id="cd01171">
    <property type="entry name" value="YXKO-related"/>
    <property type="match status" value="1"/>
</dbReference>
<evidence type="ECO:0000256" key="1">
    <source>
        <dbReference type="ARBA" id="ARBA00000013"/>
    </source>
</evidence>
<dbReference type="NCBIfam" id="TIGR00197">
    <property type="entry name" value="yjeF_nterm"/>
    <property type="match status" value="1"/>
</dbReference>
<sequence>MLNGTEVLTTAQMRAIESAAMASGAVTGLDLMERAGAGAAGIILNQYPSARTALVLCGPGNNGGDGFVVARHLHHAGLDVRVGAAIGPRHMPLDARTMGHLWLQLGPISALTCDVMKDREFPPDLVIDAVFGTGLTRPPTGELALVLKETTCLHAGVWGHHAPAIVSLDCPSGLDLDTGNPLIRGQPLMGASAIPLPELTITFHSLKPGHLLADGPEYCGRVEIVDIGLHGSRAIIKVAFPQWESLRKPPGHKFSHGHALILAGGQAGAARLAGRAALRIGAGLVTLCPPEPIAPMPPDALMTHPIDTPLALEDVLRDERIRAICAGPGLGTGRAKDMVPAILKSRRAAVLDADALTAFADDPRELFKLMHERVVMTPHMGEFGRLFPDLAIRLQEDARYSKLAAAQDAANRSGAVVLLKGPDTVIAVPSGRPVSTHQVTEAVIHRADDVPWLATAGAGDVLAGIITGLLARQKQPLEAAALAVWLHAQAARLFGPGLIADDLPDMIPAVLRGLQKSQSSSSVATALPMT</sequence>
<evidence type="ECO:0000256" key="19">
    <source>
        <dbReference type="PIRNR" id="PIRNR017184"/>
    </source>
</evidence>
<dbReference type="InterPro" id="IPR017953">
    <property type="entry name" value="Carbohydrate_kinase_pred_CS"/>
</dbReference>
<dbReference type="PROSITE" id="PS01050">
    <property type="entry name" value="YJEF_C_2"/>
    <property type="match status" value="1"/>
</dbReference>
<comment type="catalytic activity">
    <reaction evidence="15 17 19">
        <text>(6S)-NADHX + ADP = AMP + phosphate + NADH + H(+)</text>
        <dbReference type="Rhea" id="RHEA:32223"/>
        <dbReference type="ChEBI" id="CHEBI:15378"/>
        <dbReference type="ChEBI" id="CHEBI:43474"/>
        <dbReference type="ChEBI" id="CHEBI:57945"/>
        <dbReference type="ChEBI" id="CHEBI:64074"/>
        <dbReference type="ChEBI" id="CHEBI:456215"/>
        <dbReference type="ChEBI" id="CHEBI:456216"/>
        <dbReference type="EC" id="4.2.1.136"/>
    </reaction>
</comment>
<feature type="binding site" evidence="17">
    <location>
        <begin position="420"/>
        <end position="424"/>
    </location>
    <ligand>
        <name>AMP</name>
        <dbReference type="ChEBI" id="CHEBI:456215"/>
    </ligand>
</feature>
<dbReference type="InterPro" id="IPR030677">
    <property type="entry name" value="Nnr"/>
</dbReference>
<feature type="binding site" evidence="17">
    <location>
        <position position="460"/>
    </location>
    <ligand>
        <name>(6S)-NADPHX</name>
        <dbReference type="ChEBI" id="CHEBI:64076"/>
    </ligand>
</feature>
<evidence type="ECO:0000256" key="10">
    <source>
        <dbReference type="ARBA" id="ARBA00023027"/>
    </source>
</evidence>
<keyword evidence="12 17" id="KW-0456">Lyase</keyword>
<dbReference type="PIRSF" id="PIRSF017184">
    <property type="entry name" value="Nnr"/>
    <property type="match status" value="1"/>
</dbReference>
<comment type="similarity">
    <text evidence="18">Belongs to the NnrE/AIBP family.</text>
</comment>
<gene>
    <name evidence="17" type="primary">nnrD</name>
    <name evidence="18" type="synonym">nnrE</name>
    <name evidence="22" type="ORF">EYE42_07000</name>
</gene>
<dbReference type="EC" id="4.2.1.136" evidence="19"/>
<keyword evidence="11 18" id="KW-0413">Isomerase</keyword>
<keyword evidence="7 17" id="KW-0067">ATP-binding</keyword>
<keyword evidence="5 18" id="KW-0479">Metal-binding</keyword>
<dbReference type="NCBIfam" id="TIGR00196">
    <property type="entry name" value="yjeF_cterm"/>
    <property type="match status" value="1"/>
</dbReference>
<evidence type="ECO:0000256" key="7">
    <source>
        <dbReference type="ARBA" id="ARBA00022840"/>
    </source>
</evidence>
<comment type="similarity">
    <text evidence="4 19">In the C-terminal section; belongs to the NnrD/CARKD family.</text>
</comment>
<dbReference type="PROSITE" id="PS51383">
    <property type="entry name" value="YJEF_C_3"/>
    <property type="match status" value="1"/>
</dbReference>
<comment type="similarity">
    <text evidence="3 19">In the N-terminal section; belongs to the NnrE/AIBP family.</text>
</comment>
<feature type="binding site" evidence="17">
    <location>
        <position position="459"/>
    </location>
    <ligand>
        <name>AMP</name>
        <dbReference type="ChEBI" id="CHEBI:456215"/>
    </ligand>
</feature>
<evidence type="ECO:0000259" key="20">
    <source>
        <dbReference type="PROSITE" id="PS51383"/>
    </source>
</evidence>
<evidence type="ECO:0000256" key="2">
    <source>
        <dbReference type="ARBA" id="ARBA00000909"/>
    </source>
</evidence>
<dbReference type="OrthoDB" id="9806925at2"/>
<dbReference type="GO" id="GO:0052856">
    <property type="term" value="F:NAD(P)HX epimerase activity"/>
    <property type="evidence" value="ECO:0007669"/>
    <property type="project" value="UniProtKB-UniRule"/>
</dbReference>
<evidence type="ECO:0000256" key="11">
    <source>
        <dbReference type="ARBA" id="ARBA00023235"/>
    </source>
</evidence>
<feature type="binding site" evidence="17">
    <location>
        <position position="329"/>
    </location>
    <ligand>
        <name>(6S)-NADPHX</name>
        <dbReference type="ChEBI" id="CHEBI:64076"/>
    </ligand>
</feature>
<evidence type="ECO:0000256" key="17">
    <source>
        <dbReference type="HAMAP-Rule" id="MF_01965"/>
    </source>
</evidence>
<keyword evidence="6 17" id="KW-0547">Nucleotide-binding</keyword>
<comment type="cofactor">
    <cofactor evidence="17">
        <name>Mg(2+)</name>
        <dbReference type="ChEBI" id="CHEBI:18420"/>
    </cofactor>
</comment>
<accession>A0A4Q9G4K5</accession>
<dbReference type="HAMAP" id="MF_01966">
    <property type="entry name" value="NADHX_epimerase"/>
    <property type="match status" value="1"/>
</dbReference>
<feature type="binding site" evidence="18">
    <location>
        <position position="62"/>
    </location>
    <ligand>
        <name>K(+)</name>
        <dbReference type="ChEBI" id="CHEBI:29103"/>
    </ligand>
</feature>
<dbReference type="SUPFAM" id="SSF53613">
    <property type="entry name" value="Ribokinase-like"/>
    <property type="match status" value="1"/>
</dbReference>
<keyword evidence="9 18" id="KW-0630">Potassium</keyword>
<evidence type="ECO:0000256" key="3">
    <source>
        <dbReference type="ARBA" id="ARBA00006001"/>
    </source>
</evidence>
<dbReference type="HAMAP" id="MF_01965">
    <property type="entry name" value="NADHX_dehydratase"/>
    <property type="match status" value="1"/>
</dbReference>
<dbReference type="EMBL" id="SISK01000004">
    <property type="protein sequence ID" value="TBN41120.1"/>
    <property type="molecule type" value="Genomic_DNA"/>
</dbReference>
<feature type="domain" description="YjeF C-terminal" evidence="20">
    <location>
        <begin position="236"/>
        <end position="514"/>
    </location>
</feature>
<evidence type="ECO:0000256" key="18">
    <source>
        <dbReference type="HAMAP-Rule" id="MF_01966"/>
    </source>
</evidence>
<dbReference type="GO" id="GO:0046496">
    <property type="term" value="P:nicotinamide nucleotide metabolic process"/>
    <property type="evidence" value="ECO:0007669"/>
    <property type="project" value="UniProtKB-UniRule"/>
</dbReference>
<dbReference type="PROSITE" id="PS51385">
    <property type="entry name" value="YJEF_N"/>
    <property type="match status" value="1"/>
</dbReference>
<dbReference type="Gene3D" id="3.40.50.10260">
    <property type="entry name" value="YjeF N-terminal domain"/>
    <property type="match status" value="1"/>
</dbReference>
<evidence type="ECO:0000256" key="4">
    <source>
        <dbReference type="ARBA" id="ARBA00009524"/>
    </source>
</evidence>
<reference evidence="22 23" key="1">
    <citation type="submission" date="2019-02" db="EMBL/GenBank/DDBJ databases">
        <title>Paracoccus subflavus sp. nov., isolated from marine sediment of the Pacific Ocean.</title>
        <authorList>
            <person name="Zhang G."/>
        </authorList>
    </citation>
    <scope>NUCLEOTIDE SEQUENCE [LARGE SCALE GENOMIC DNA]</scope>
    <source>
        <strain evidence="22 23">GY0581</strain>
    </source>
</reference>
<evidence type="ECO:0000259" key="21">
    <source>
        <dbReference type="PROSITE" id="PS51385"/>
    </source>
</evidence>
<dbReference type="InterPro" id="IPR000631">
    <property type="entry name" value="CARKD"/>
</dbReference>
<keyword evidence="8 17" id="KW-0521">NADP</keyword>
<dbReference type="Proteomes" id="UP000293520">
    <property type="component" value="Unassembled WGS sequence"/>
</dbReference>
<dbReference type="SUPFAM" id="SSF64153">
    <property type="entry name" value="YjeF N-terminal domain-like"/>
    <property type="match status" value="1"/>
</dbReference>
<comment type="function">
    <text evidence="14 19">Bifunctional enzyme that catalyzes the epimerization of the S- and R-forms of NAD(P)HX and the dehydration of the S-form of NAD(P)HX at the expense of ADP, which is converted to AMP. This allows the repair of both epimers of NAD(P)HX, a damaged form of NAD(P)H that is a result of enzymatic or heat-dependent hydration.</text>
</comment>
<keyword evidence="13" id="KW-0511">Multifunctional enzyme</keyword>
<dbReference type="GO" id="GO:0046872">
    <property type="term" value="F:metal ion binding"/>
    <property type="evidence" value="ECO:0007669"/>
    <property type="project" value="UniProtKB-UniRule"/>
</dbReference>
<evidence type="ECO:0000256" key="6">
    <source>
        <dbReference type="ARBA" id="ARBA00022741"/>
    </source>
</evidence>
<evidence type="ECO:0000256" key="15">
    <source>
        <dbReference type="ARBA" id="ARBA00048238"/>
    </source>
</evidence>
<feature type="domain" description="YjeF N-terminal" evidence="21">
    <location>
        <begin position="13"/>
        <end position="235"/>
    </location>
</feature>